<feature type="domain" description="ABC transporter" evidence="5">
    <location>
        <begin position="3"/>
        <end position="220"/>
    </location>
</feature>
<dbReference type="InterPro" id="IPR050763">
    <property type="entry name" value="ABC_transporter_ATP-binding"/>
</dbReference>
<dbReference type="Proteomes" id="UP000616608">
    <property type="component" value="Unassembled WGS sequence"/>
</dbReference>
<dbReference type="PANTHER" id="PTHR42711:SF5">
    <property type="entry name" value="ABC TRANSPORTER ATP-BINDING PROTEIN NATA"/>
    <property type="match status" value="1"/>
</dbReference>
<dbReference type="EMBL" id="BMJT01000001">
    <property type="protein sequence ID" value="GGG10310.1"/>
    <property type="molecule type" value="Genomic_DNA"/>
</dbReference>
<evidence type="ECO:0000256" key="3">
    <source>
        <dbReference type="ARBA" id="ARBA00022741"/>
    </source>
</evidence>
<dbReference type="InterPro" id="IPR027417">
    <property type="entry name" value="P-loop_NTPase"/>
</dbReference>
<evidence type="ECO:0000256" key="2">
    <source>
        <dbReference type="ARBA" id="ARBA00022448"/>
    </source>
</evidence>
<dbReference type="GO" id="GO:0005524">
    <property type="term" value="F:ATP binding"/>
    <property type="evidence" value="ECO:0007669"/>
    <property type="project" value="UniProtKB-KW"/>
</dbReference>
<dbReference type="Pfam" id="PF00005">
    <property type="entry name" value="ABC_tran"/>
    <property type="match status" value="1"/>
</dbReference>
<evidence type="ECO:0000313" key="6">
    <source>
        <dbReference type="EMBL" id="GGG10310.1"/>
    </source>
</evidence>
<keyword evidence="4 6" id="KW-0067">ATP-binding</keyword>
<reference evidence="6" key="2">
    <citation type="submission" date="2020-09" db="EMBL/GenBank/DDBJ databases">
        <authorList>
            <person name="Sun Q."/>
            <person name="Zhou Y."/>
        </authorList>
    </citation>
    <scope>NUCLEOTIDE SEQUENCE</scope>
    <source>
        <strain evidence="6">CGMCC 1.15760</strain>
    </source>
</reference>
<dbReference type="PROSITE" id="PS50893">
    <property type="entry name" value="ABC_TRANSPORTER_2"/>
    <property type="match status" value="1"/>
</dbReference>
<keyword evidence="2" id="KW-0813">Transport</keyword>
<sequence>MAIMLDKVTKIIDGFTTLNNITLTVNQGEIVGVMSTQLKEKAAFLQLITGAFKPSSGMYRISFDQDEKSKEAIQLVTMSTMHNATFTVQEWKAYEYFLHTQQDFICSWNVQAFLHKDKENLTNCEQYQLHIIRALMKKPRILLLDEPMSHLTSLALDELTFMLLMLKRQGMTIIISGSQKQNPPLICERLYVLDKGSMVQCDFTEQIEKLTCERYLKKLLG</sequence>
<organism evidence="6 7">
    <name type="scientific">Lysinibacillus alkalisoli</name>
    <dbReference type="NCBI Taxonomy" id="1911548"/>
    <lineage>
        <taxon>Bacteria</taxon>
        <taxon>Bacillati</taxon>
        <taxon>Bacillota</taxon>
        <taxon>Bacilli</taxon>
        <taxon>Bacillales</taxon>
        <taxon>Bacillaceae</taxon>
        <taxon>Lysinibacillus</taxon>
    </lineage>
</organism>
<evidence type="ECO:0000313" key="7">
    <source>
        <dbReference type="Proteomes" id="UP000616608"/>
    </source>
</evidence>
<comment type="caution">
    <text evidence="6">The sequence shown here is derived from an EMBL/GenBank/DDBJ whole genome shotgun (WGS) entry which is preliminary data.</text>
</comment>
<accession>A0A917D455</accession>
<dbReference type="AlphaFoldDB" id="A0A917D455"/>
<proteinExistence type="inferred from homology"/>
<comment type="similarity">
    <text evidence="1">Belongs to the ABC transporter superfamily.</text>
</comment>
<keyword evidence="3" id="KW-0547">Nucleotide-binding</keyword>
<reference evidence="6" key="1">
    <citation type="journal article" date="2014" name="Int. J. Syst. Evol. Microbiol.">
        <title>Complete genome sequence of Corynebacterium casei LMG S-19264T (=DSM 44701T), isolated from a smear-ripened cheese.</title>
        <authorList>
            <consortium name="US DOE Joint Genome Institute (JGI-PGF)"/>
            <person name="Walter F."/>
            <person name="Albersmeier A."/>
            <person name="Kalinowski J."/>
            <person name="Ruckert C."/>
        </authorList>
    </citation>
    <scope>NUCLEOTIDE SEQUENCE</scope>
    <source>
        <strain evidence="6">CGMCC 1.15760</strain>
    </source>
</reference>
<evidence type="ECO:0000256" key="4">
    <source>
        <dbReference type="ARBA" id="ARBA00022840"/>
    </source>
</evidence>
<dbReference type="GO" id="GO:0016887">
    <property type="term" value="F:ATP hydrolysis activity"/>
    <property type="evidence" value="ECO:0007669"/>
    <property type="project" value="InterPro"/>
</dbReference>
<name>A0A917D455_9BACI</name>
<evidence type="ECO:0000256" key="1">
    <source>
        <dbReference type="ARBA" id="ARBA00005417"/>
    </source>
</evidence>
<dbReference type="SUPFAM" id="SSF52540">
    <property type="entry name" value="P-loop containing nucleoside triphosphate hydrolases"/>
    <property type="match status" value="1"/>
</dbReference>
<dbReference type="PANTHER" id="PTHR42711">
    <property type="entry name" value="ABC TRANSPORTER ATP-BINDING PROTEIN"/>
    <property type="match status" value="1"/>
</dbReference>
<protein>
    <submittedName>
        <fullName evidence="6">High-affinity branched-chain amino acid transport ATP-binding protein</fullName>
    </submittedName>
</protein>
<keyword evidence="7" id="KW-1185">Reference proteome</keyword>
<evidence type="ECO:0000259" key="5">
    <source>
        <dbReference type="PROSITE" id="PS50893"/>
    </source>
</evidence>
<gene>
    <name evidence="6" type="primary">livF</name>
    <name evidence="6" type="ORF">GCM10007425_00820</name>
</gene>
<dbReference type="InterPro" id="IPR003439">
    <property type="entry name" value="ABC_transporter-like_ATP-bd"/>
</dbReference>
<dbReference type="RefSeq" id="WP_188613037.1">
    <property type="nucleotide sequence ID" value="NZ_BMJT01000001.1"/>
</dbReference>
<dbReference type="Gene3D" id="3.40.50.300">
    <property type="entry name" value="P-loop containing nucleotide triphosphate hydrolases"/>
    <property type="match status" value="1"/>
</dbReference>